<dbReference type="EMBL" id="JAICBX010000007">
    <property type="protein sequence ID" value="MBW8640601.1"/>
    <property type="molecule type" value="Genomic_DNA"/>
</dbReference>
<sequence length="70" mass="8140">MAFEDLITRLNMMFVDMENQPEDTHELLLQIHMELSQLRATGQPLPQDLVDLEKRLEAEFEAKGVERPST</sequence>
<dbReference type="RefSeq" id="WP_220231333.1">
    <property type="nucleotide sequence ID" value="NZ_JAICBX010000007.1"/>
</dbReference>
<organism evidence="1 2">
    <name type="scientific">Flavimaribacter sediminis</name>
    <dbReference type="NCBI Taxonomy" id="2865987"/>
    <lineage>
        <taxon>Bacteria</taxon>
        <taxon>Pseudomonadati</taxon>
        <taxon>Pseudomonadota</taxon>
        <taxon>Alphaproteobacteria</taxon>
        <taxon>Hyphomicrobiales</taxon>
        <taxon>Rhizobiaceae</taxon>
        <taxon>Flavimaribacter</taxon>
    </lineage>
</organism>
<gene>
    <name evidence="1" type="ORF">K1W69_25635</name>
</gene>
<dbReference type="Proteomes" id="UP001196509">
    <property type="component" value="Unassembled WGS sequence"/>
</dbReference>
<proteinExistence type="predicted"/>
<evidence type="ECO:0000313" key="2">
    <source>
        <dbReference type="Proteomes" id="UP001196509"/>
    </source>
</evidence>
<accession>A0AAE2ZR56</accession>
<comment type="caution">
    <text evidence="1">The sequence shown here is derived from an EMBL/GenBank/DDBJ whole genome shotgun (WGS) entry which is preliminary data.</text>
</comment>
<keyword evidence="2" id="KW-1185">Reference proteome</keyword>
<evidence type="ECO:0000313" key="1">
    <source>
        <dbReference type="EMBL" id="MBW8640601.1"/>
    </source>
</evidence>
<name>A0AAE2ZR56_9HYPH</name>
<protein>
    <submittedName>
        <fullName evidence="1">Uncharacterized protein</fullName>
    </submittedName>
</protein>
<dbReference type="AlphaFoldDB" id="A0AAE2ZR56"/>
<reference evidence="1" key="1">
    <citation type="submission" date="2021-08" db="EMBL/GenBank/DDBJ databases">
        <title>Hoeflea bacterium WL0058 sp. nov., isolated from the sediment.</title>
        <authorList>
            <person name="Wang L."/>
            <person name="Zhang D."/>
        </authorList>
    </citation>
    <scope>NUCLEOTIDE SEQUENCE</scope>
    <source>
        <strain evidence="1">WL0058</strain>
    </source>
</reference>